<dbReference type="AlphaFoldDB" id="A0A1X7LCQ7"/>
<name>A0A1X7LCQ7_9SPHI</name>
<accession>A0A1X7LCQ7</accession>
<dbReference type="RefSeq" id="WP_144036621.1">
    <property type="nucleotide sequence ID" value="NZ_FXAU01000009.1"/>
</dbReference>
<gene>
    <name evidence="1" type="ORF">SAMN05660862_3820</name>
</gene>
<dbReference type="SUPFAM" id="SSF141072">
    <property type="entry name" value="CalX-like"/>
    <property type="match status" value="1"/>
</dbReference>
<evidence type="ECO:0008006" key="3">
    <source>
        <dbReference type="Google" id="ProtNLM"/>
    </source>
</evidence>
<reference evidence="1 2" key="1">
    <citation type="submission" date="2017-04" db="EMBL/GenBank/DDBJ databases">
        <authorList>
            <person name="Afonso C.L."/>
            <person name="Miller P.J."/>
            <person name="Scott M.A."/>
            <person name="Spackman E."/>
            <person name="Goraichik I."/>
            <person name="Dimitrov K.M."/>
            <person name="Suarez D.L."/>
            <person name="Swayne D.E."/>
        </authorList>
    </citation>
    <scope>NUCLEOTIDE SEQUENCE [LARGE SCALE GENOMIC DNA]</scope>
    <source>
        <strain evidence="1 2">DSM 22418</strain>
    </source>
</reference>
<dbReference type="InterPro" id="IPR038081">
    <property type="entry name" value="CalX-like_sf"/>
</dbReference>
<dbReference type="Proteomes" id="UP000192980">
    <property type="component" value="Unassembled WGS sequence"/>
</dbReference>
<dbReference type="EMBL" id="FXAU01000009">
    <property type="protein sequence ID" value="SMG51163.1"/>
    <property type="molecule type" value="Genomic_DNA"/>
</dbReference>
<dbReference type="OrthoDB" id="1007362at2"/>
<proteinExistence type="predicted"/>
<protein>
    <recommendedName>
        <fullName evidence="3">DUF4843 domain-containing protein</fullName>
    </recommendedName>
</protein>
<organism evidence="1 2">
    <name type="scientific">Sphingobacterium psychroaquaticum</name>
    <dbReference type="NCBI Taxonomy" id="561061"/>
    <lineage>
        <taxon>Bacteria</taxon>
        <taxon>Pseudomonadati</taxon>
        <taxon>Bacteroidota</taxon>
        <taxon>Sphingobacteriia</taxon>
        <taxon>Sphingobacteriales</taxon>
        <taxon>Sphingobacteriaceae</taxon>
        <taxon>Sphingobacterium</taxon>
    </lineage>
</organism>
<sequence length="152" mass="17217">MKALYICAMLLVGLFLTGCNKDEAVPYDNPFFYIHENNSSEIRIASNRNETLNYLVYFSGKRQFDPMTLTYEVIVGNGLQEGRDFEVVTAEYSLTFAPGIVEMPIKIRWIPHAIDPEKDNSVTIKLSSNNKGYILGLPGPNKVQASLRFIKF</sequence>
<dbReference type="Gene3D" id="2.60.40.2030">
    <property type="match status" value="1"/>
</dbReference>
<dbReference type="STRING" id="561061.SAMN05660862_3820"/>
<keyword evidence="2" id="KW-1185">Reference proteome</keyword>
<evidence type="ECO:0000313" key="1">
    <source>
        <dbReference type="EMBL" id="SMG51163.1"/>
    </source>
</evidence>
<evidence type="ECO:0000313" key="2">
    <source>
        <dbReference type="Proteomes" id="UP000192980"/>
    </source>
</evidence>
<dbReference type="PROSITE" id="PS51257">
    <property type="entry name" value="PROKAR_LIPOPROTEIN"/>
    <property type="match status" value="1"/>
</dbReference>